<protein>
    <submittedName>
        <fullName evidence="1">Uncharacterized protein</fullName>
    </submittedName>
</protein>
<organism evidence="1 2">
    <name type="scientific">Coemansia nantahalensis</name>
    <dbReference type="NCBI Taxonomy" id="2789366"/>
    <lineage>
        <taxon>Eukaryota</taxon>
        <taxon>Fungi</taxon>
        <taxon>Fungi incertae sedis</taxon>
        <taxon>Zoopagomycota</taxon>
        <taxon>Kickxellomycotina</taxon>
        <taxon>Kickxellomycetes</taxon>
        <taxon>Kickxellales</taxon>
        <taxon>Kickxellaceae</taxon>
        <taxon>Coemansia</taxon>
    </lineage>
</organism>
<evidence type="ECO:0000313" key="1">
    <source>
        <dbReference type="EMBL" id="KAJ2766197.1"/>
    </source>
</evidence>
<name>A0ACC1JS60_9FUNG</name>
<keyword evidence="2" id="KW-1185">Reference proteome</keyword>
<reference evidence="1" key="1">
    <citation type="submission" date="2022-07" db="EMBL/GenBank/DDBJ databases">
        <title>Phylogenomic reconstructions and comparative analyses of Kickxellomycotina fungi.</title>
        <authorList>
            <person name="Reynolds N.K."/>
            <person name="Stajich J.E."/>
            <person name="Barry K."/>
            <person name="Grigoriev I.V."/>
            <person name="Crous P."/>
            <person name="Smith M.E."/>
        </authorList>
    </citation>
    <scope>NUCLEOTIDE SEQUENCE</scope>
    <source>
        <strain evidence="1">CBS 109366</strain>
    </source>
</reference>
<proteinExistence type="predicted"/>
<evidence type="ECO:0000313" key="2">
    <source>
        <dbReference type="Proteomes" id="UP001140234"/>
    </source>
</evidence>
<sequence>MLESVAIVTNANSRARVQPCESNISDILKSGRGYCVRYLVFHATESQSQLPEAILYWRLTEAVCLLTGQLYRARFPLDTPSLICESVAELVEVVLCAMPNVRGILIACAENLPMLMSRPAARHITYCAMIERVPGAFEPVCEENVCSLEMQPFLAPTRDRLLPRAEVEPQAALPLALSSFDSLHSRPLPLSMEQLLTEATDGTDTVCVHEVPEEPSPHVRRHIFFSPAQLFLDSRGNRKAYDWCQIVANENRVTGLE</sequence>
<accession>A0ACC1JS60</accession>
<gene>
    <name evidence="1" type="ORF">IWQ57_004470</name>
</gene>
<comment type="caution">
    <text evidence="1">The sequence shown here is derived from an EMBL/GenBank/DDBJ whole genome shotgun (WGS) entry which is preliminary data.</text>
</comment>
<dbReference type="EMBL" id="JANBUJ010001768">
    <property type="protein sequence ID" value="KAJ2766197.1"/>
    <property type="molecule type" value="Genomic_DNA"/>
</dbReference>
<dbReference type="Proteomes" id="UP001140234">
    <property type="component" value="Unassembled WGS sequence"/>
</dbReference>